<evidence type="ECO:0000256" key="5">
    <source>
        <dbReference type="ARBA" id="ARBA00022840"/>
    </source>
</evidence>
<evidence type="ECO:0000256" key="2">
    <source>
        <dbReference type="ARBA" id="ARBA00006271"/>
    </source>
</evidence>
<feature type="compositionally biased region" description="Acidic residues" evidence="11">
    <location>
        <begin position="193"/>
        <end position="210"/>
    </location>
</feature>
<dbReference type="GO" id="GO:0030983">
    <property type="term" value="F:mismatched DNA binding"/>
    <property type="evidence" value="ECO:0007669"/>
    <property type="project" value="UniProtKB-UniRule"/>
</dbReference>
<feature type="compositionally biased region" description="Basic and acidic residues" evidence="11">
    <location>
        <begin position="94"/>
        <end position="106"/>
    </location>
</feature>
<dbReference type="SUPFAM" id="SSF52540">
    <property type="entry name" value="P-loop containing nucleoside triphosphate hydrolases"/>
    <property type="match status" value="1"/>
</dbReference>
<evidence type="ECO:0000256" key="11">
    <source>
        <dbReference type="SAM" id="MobiDB-lite"/>
    </source>
</evidence>
<keyword evidence="8" id="KW-0539">Nucleus</keyword>
<dbReference type="InterPro" id="IPR036678">
    <property type="entry name" value="MutS_con_dom_sf"/>
</dbReference>
<reference evidence="13 14" key="1">
    <citation type="submission" date="2016-07" db="EMBL/GenBank/DDBJ databases">
        <title>Pervasive Adenine N6-methylation of Active Genes in Fungi.</title>
        <authorList>
            <consortium name="DOE Joint Genome Institute"/>
            <person name="Mondo S.J."/>
            <person name="Dannebaum R.O."/>
            <person name="Kuo R.C."/>
            <person name="Labutti K."/>
            <person name="Haridas S."/>
            <person name="Kuo A."/>
            <person name="Salamov A."/>
            <person name="Ahrendt S.R."/>
            <person name="Lipzen A."/>
            <person name="Sullivan W."/>
            <person name="Andreopoulos W.B."/>
            <person name="Clum A."/>
            <person name="Lindquist E."/>
            <person name="Daum C."/>
            <person name="Ramamoorthy G.K."/>
            <person name="Gryganskyi A."/>
            <person name="Culley D."/>
            <person name="Magnuson J.K."/>
            <person name="James T.Y."/>
            <person name="O'Malley M.A."/>
            <person name="Stajich J.E."/>
            <person name="Spatafora J.W."/>
            <person name="Visel A."/>
            <person name="Grigoriev I.V."/>
        </authorList>
    </citation>
    <scope>NUCLEOTIDE SEQUENCE [LARGE SCALE GENOMIC DNA]</scope>
    <source>
        <strain evidence="13 14">CBS 115471</strain>
    </source>
</reference>
<dbReference type="Gene3D" id="1.10.1420.10">
    <property type="match status" value="2"/>
</dbReference>
<dbReference type="SUPFAM" id="SSF48334">
    <property type="entry name" value="DNA repair protein MutS, domain III"/>
    <property type="match status" value="1"/>
</dbReference>
<dbReference type="FunFam" id="1.10.1420.10:FF:000019">
    <property type="entry name" value="DNA mismatch repair protein"/>
    <property type="match status" value="1"/>
</dbReference>
<dbReference type="InterPro" id="IPR007860">
    <property type="entry name" value="DNA_mmatch_repair_MutS_con_dom"/>
</dbReference>
<feature type="compositionally biased region" description="Basic residues" evidence="11">
    <location>
        <begin position="163"/>
        <end position="172"/>
    </location>
</feature>
<dbReference type="GO" id="GO:0016887">
    <property type="term" value="F:ATP hydrolysis activity"/>
    <property type="evidence" value="ECO:0007669"/>
    <property type="project" value="UniProtKB-ARBA"/>
</dbReference>
<keyword evidence="4 9" id="KW-0227">DNA damage</keyword>
<gene>
    <name evidence="13" type="ORF">BCR34DRAFT_70506</name>
</gene>
<comment type="similarity">
    <text evidence="2 9 10">Belongs to the DNA mismatch repair MutS family.</text>
</comment>
<dbReference type="FunFam" id="1.10.1420.10:FF:000014">
    <property type="entry name" value="DNA mismatch repair protein"/>
    <property type="match status" value="1"/>
</dbReference>
<comment type="subcellular location">
    <subcellularLocation>
        <location evidence="1">Nucleus</location>
    </subcellularLocation>
</comment>
<name>A0A1Y1YZX4_9PLEO</name>
<dbReference type="PROSITE" id="PS00486">
    <property type="entry name" value="DNA_MISMATCH_REPAIR_2"/>
    <property type="match status" value="1"/>
</dbReference>
<dbReference type="SUPFAM" id="SSF55271">
    <property type="entry name" value="DNA repair protein MutS, domain I"/>
    <property type="match status" value="1"/>
</dbReference>
<dbReference type="GO" id="GO:0032301">
    <property type="term" value="C:MutSalpha complex"/>
    <property type="evidence" value="ECO:0007669"/>
    <property type="project" value="TreeGrafter"/>
</dbReference>
<dbReference type="InterPro" id="IPR007696">
    <property type="entry name" value="DNA_mismatch_repair_MutS_core"/>
</dbReference>
<accession>A0A1Y1YZX4</accession>
<sequence length="1223" mass="135028">MVRGIEGNEMSTPRASQKKQPPSASQSGKSQKSILGFFQKKSTNSPSPAPSDPTPVKRTPASALSKTAFTRTGPTSSLTPTPSSDPAGPSSPIKQEHESGLGKNKENGLPSPITPLDGVANRVSSELAGVALSSPSRKKVVSYVESDAEDDDDVFQPIANNARKGRASKRRKVSVEDSDDEFGLDAATQAAMLEEDLDDFIVPDDSDEDAVVPKKRKRQQPAKSTNKSAPPSSPPKALSDDDAAEDIIMTGTSTARQWTYDPNNVEPLNPRPATQAIKKSTCNKTKARPSASEPDTRYPWLANIQDADRNPIGSPGYDPRTLFIPPGAFEKFSPFEKQYWEIKRKFFDSIVFFKKGKFYELYENDATIGHQLFDLKLTDRVNMRMVGVPEASLDQWASQFVAKGWKVARVDQMESALAKEMRERDDAKPAKRSKDEKVIRRELAAVLTAGTLVDTGMLQDDMSTYCMAVKEIDRDNLPAFGVAFVDTATAQFQLCEFTDDIDMTKFETLIAQMRPGELLLERSCISAKALRILKNNTGPTTIWNYLKPSKEFWSADITIREVEANNYFESLTENNIEAWPPVLREAREQDLAMSAFGALLQYLRTLKIERDLVTLGNFAWYDPIRKATSLVLDGQSLINLEIFANTFDGSAEGTLFAMLNRCITPFGKRLLRQWVCHPLADAQKINARLDAVDALNADRSIMDNFTNSLSKIPDLERLISRVHAGRCKAQDFLKVLEGFEQIEYTMSLLKEVGEGDGVIGQLVSSMPDLATALAKWQSAFDREIARKDGILVPAPGVEEDFDNSQEECNTCEADLDQLLKKARRELGSTAIVFKDIGKEIYQFEVPSKIKVPKSWDQMSATAKVKRYYSPELRVAVRALQEVQETHGQIIRDVAGRFCARFDEDYATWLAAVKIIAQLDCLISLAKASASLGEPSCRPVFSDSKRTVVEFEELRHPCMLNTVDDFIPNDIRLGGDVANIDLLTGANAAGKSTILRMTCIAVILAQVGCYLPCTSATLTPIDRIMSRLGANDNIFAAQSTFFVELSETQKILSEATPRSLVILDELGRGTSSYDGVAVAQAVLHDVASRVGCVGFFATHYRSLAKEFEGHPEVRNKRMAIHVNDESKSITFLYKLEDGVAEGSFGMHCAAMCGIPKKVIADAEKAAREWEHTSRLGERMEVKREEGGVYVPLGVQSDVAWALREGLEGVGERSLEVLLEAIAGL</sequence>
<dbReference type="AlphaFoldDB" id="A0A1Y1YZX4"/>
<dbReference type="InterPro" id="IPR007861">
    <property type="entry name" value="DNA_mismatch_repair_MutS_clamp"/>
</dbReference>
<dbReference type="Pfam" id="PF05192">
    <property type="entry name" value="MutS_III"/>
    <property type="match status" value="1"/>
</dbReference>
<protein>
    <recommendedName>
        <fullName evidence="9">DNA mismatch repair protein</fullName>
    </recommendedName>
</protein>
<evidence type="ECO:0000256" key="10">
    <source>
        <dbReference type="RuleBase" id="RU003756"/>
    </source>
</evidence>
<dbReference type="InterPro" id="IPR045076">
    <property type="entry name" value="MutS"/>
</dbReference>
<dbReference type="PANTHER" id="PTHR11361">
    <property type="entry name" value="DNA MISMATCH REPAIR PROTEIN MUTS FAMILY MEMBER"/>
    <property type="match status" value="1"/>
</dbReference>
<organism evidence="13 14">
    <name type="scientific">Clohesyomyces aquaticus</name>
    <dbReference type="NCBI Taxonomy" id="1231657"/>
    <lineage>
        <taxon>Eukaryota</taxon>
        <taxon>Fungi</taxon>
        <taxon>Dikarya</taxon>
        <taxon>Ascomycota</taxon>
        <taxon>Pezizomycotina</taxon>
        <taxon>Dothideomycetes</taxon>
        <taxon>Pleosporomycetidae</taxon>
        <taxon>Pleosporales</taxon>
        <taxon>Lindgomycetaceae</taxon>
        <taxon>Clohesyomyces</taxon>
    </lineage>
</organism>
<dbReference type="FunFam" id="3.40.1170.10:FF:000002">
    <property type="entry name" value="DNA mismatch repair protein"/>
    <property type="match status" value="1"/>
</dbReference>
<dbReference type="Gene3D" id="3.30.420.110">
    <property type="entry name" value="MutS, connector domain"/>
    <property type="match status" value="1"/>
</dbReference>
<feature type="compositionally biased region" description="Low complexity" evidence="11">
    <location>
        <begin position="72"/>
        <end position="86"/>
    </location>
</feature>
<feature type="domain" description="DNA mismatch repair proteins mutS family" evidence="12">
    <location>
        <begin position="1058"/>
        <end position="1074"/>
    </location>
</feature>
<dbReference type="FunFam" id="3.30.420.110:FF:000006">
    <property type="entry name" value="DNA mismatch repair protein"/>
    <property type="match status" value="1"/>
</dbReference>
<dbReference type="SUPFAM" id="SSF53150">
    <property type="entry name" value="DNA repair protein MutS, domain II"/>
    <property type="match status" value="1"/>
</dbReference>
<dbReference type="InterPro" id="IPR016151">
    <property type="entry name" value="DNA_mismatch_repair_MutS_N"/>
</dbReference>
<feature type="region of interest" description="Disordered" evidence="11">
    <location>
        <begin position="1"/>
        <end position="242"/>
    </location>
</feature>
<dbReference type="Pfam" id="PF05188">
    <property type="entry name" value="MutS_II"/>
    <property type="match status" value="1"/>
</dbReference>
<keyword evidence="5 9" id="KW-0067">ATP-binding</keyword>
<proteinExistence type="inferred from homology"/>
<dbReference type="STRING" id="1231657.A0A1Y1YZX4"/>
<dbReference type="Gene3D" id="3.40.50.300">
    <property type="entry name" value="P-loop containing nucleotide triphosphate hydrolases"/>
    <property type="match status" value="1"/>
</dbReference>
<dbReference type="GO" id="GO:0140664">
    <property type="term" value="F:ATP-dependent DNA damage sensor activity"/>
    <property type="evidence" value="ECO:0007669"/>
    <property type="project" value="InterPro"/>
</dbReference>
<evidence type="ECO:0000256" key="6">
    <source>
        <dbReference type="ARBA" id="ARBA00023125"/>
    </source>
</evidence>
<dbReference type="Proteomes" id="UP000193144">
    <property type="component" value="Unassembled WGS sequence"/>
</dbReference>
<evidence type="ECO:0000256" key="8">
    <source>
        <dbReference type="ARBA" id="ARBA00023242"/>
    </source>
</evidence>
<dbReference type="EMBL" id="MCFA01000146">
    <property type="protein sequence ID" value="ORY03496.1"/>
    <property type="molecule type" value="Genomic_DNA"/>
</dbReference>
<feature type="compositionally biased region" description="Low complexity" evidence="11">
    <location>
        <begin position="221"/>
        <end position="230"/>
    </location>
</feature>
<dbReference type="InterPro" id="IPR036187">
    <property type="entry name" value="DNA_mismatch_repair_MutS_sf"/>
</dbReference>
<comment type="caution">
    <text evidence="13">The sequence shown here is derived from an EMBL/GenBank/DDBJ whole genome shotgun (WGS) entry which is preliminary data.</text>
</comment>
<dbReference type="InterPro" id="IPR017261">
    <property type="entry name" value="DNA_mismatch_repair_MutS/MSH"/>
</dbReference>
<evidence type="ECO:0000256" key="1">
    <source>
        <dbReference type="ARBA" id="ARBA00004123"/>
    </source>
</evidence>
<dbReference type="NCBIfam" id="NF003810">
    <property type="entry name" value="PRK05399.1"/>
    <property type="match status" value="1"/>
</dbReference>
<dbReference type="SMART" id="SM00533">
    <property type="entry name" value="MUTSd"/>
    <property type="match status" value="1"/>
</dbReference>
<keyword evidence="6 9" id="KW-0238">DNA-binding</keyword>
<keyword evidence="14" id="KW-1185">Reference proteome</keyword>
<dbReference type="SMART" id="SM00534">
    <property type="entry name" value="MUTSac"/>
    <property type="match status" value="1"/>
</dbReference>
<dbReference type="PIRSF" id="PIRSF037677">
    <property type="entry name" value="DNA_mis_repair_Msh6"/>
    <property type="match status" value="1"/>
</dbReference>
<evidence type="ECO:0000256" key="4">
    <source>
        <dbReference type="ARBA" id="ARBA00022763"/>
    </source>
</evidence>
<dbReference type="Pfam" id="PF00488">
    <property type="entry name" value="MutS_V"/>
    <property type="match status" value="1"/>
</dbReference>
<keyword evidence="7 9" id="KW-0234">DNA repair</keyword>
<comment type="function">
    <text evidence="9 10">Component of the post-replicative DNA mismatch repair system (MMR).</text>
</comment>
<feature type="compositionally biased region" description="Low complexity" evidence="11">
    <location>
        <begin position="18"/>
        <end position="33"/>
    </location>
</feature>
<dbReference type="Pfam" id="PF01624">
    <property type="entry name" value="MutS_I"/>
    <property type="match status" value="1"/>
</dbReference>
<keyword evidence="3 9" id="KW-0547">Nucleotide-binding</keyword>
<evidence type="ECO:0000313" key="13">
    <source>
        <dbReference type="EMBL" id="ORY03496.1"/>
    </source>
</evidence>
<dbReference type="InterPro" id="IPR007695">
    <property type="entry name" value="DNA_mismatch_repair_MutS-lik_N"/>
</dbReference>
<dbReference type="Gene3D" id="3.40.1170.10">
    <property type="entry name" value="DNA repair protein MutS, domain I"/>
    <property type="match status" value="1"/>
</dbReference>
<evidence type="ECO:0000256" key="9">
    <source>
        <dbReference type="PIRNR" id="PIRNR037677"/>
    </source>
</evidence>
<dbReference type="Pfam" id="PF05190">
    <property type="entry name" value="MutS_IV"/>
    <property type="match status" value="1"/>
</dbReference>
<evidence type="ECO:0000313" key="14">
    <source>
        <dbReference type="Proteomes" id="UP000193144"/>
    </source>
</evidence>
<dbReference type="InterPro" id="IPR000432">
    <property type="entry name" value="DNA_mismatch_repair_MutS_C"/>
</dbReference>
<dbReference type="PANTHER" id="PTHR11361:SF148">
    <property type="entry name" value="DNA MISMATCH REPAIR PROTEIN MSH6"/>
    <property type="match status" value="1"/>
</dbReference>
<dbReference type="FunFam" id="3.40.50.300:FF:000771">
    <property type="entry name" value="DNA mismatch repair protein"/>
    <property type="match status" value="1"/>
</dbReference>
<dbReference type="InterPro" id="IPR027417">
    <property type="entry name" value="P-loop_NTPase"/>
</dbReference>
<evidence type="ECO:0000259" key="12">
    <source>
        <dbReference type="PROSITE" id="PS00486"/>
    </source>
</evidence>
<evidence type="ECO:0000256" key="7">
    <source>
        <dbReference type="ARBA" id="ARBA00023204"/>
    </source>
</evidence>
<dbReference type="GO" id="GO:0006298">
    <property type="term" value="P:mismatch repair"/>
    <property type="evidence" value="ECO:0007669"/>
    <property type="project" value="InterPro"/>
</dbReference>
<evidence type="ECO:0000256" key="3">
    <source>
        <dbReference type="ARBA" id="ARBA00022741"/>
    </source>
</evidence>
<dbReference type="GO" id="GO:0005524">
    <property type="term" value="F:ATP binding"/>
    <property type="evidence" value="ECO:0007669"/>
    <property type="project" value="UniProtKB-UniRule"/>
</dbReference>
<dbReference type="OrthoDB" id="10252754at2759"/>